<name>A0A1M5FJI2_9BACT</name>
<feature type="domain" description="Sulfatase N-terminal" evidence="5">
    <location>
        <begin position="28"/>
        <end position="408"/>
    </location>
</feature>
<dbReference type="GO" id="GO:0004065">
    <property type="term" value="F:arylsulfatase activity"/>
    <property type="evidence" value="ECO:0007669"/>
    <property type="project" value="TreeGrafter"/>
</dbReference>
<evidence type="ECO:0000256" key="1">
    <source>
        <dbReference type="ARBA" id="ARBA00008779"/>
    </source>
</evidence>
<dbReference type="InterPro" id="IPR000917">
    <property type="entry name" value="Sulfatase_N"/>
</dbReference>
<dbReference type="PANTHER" id="PTHR42693:SF53">
    <property type="entry name" value="ENDO-4-O-SULFATASE"/>
    <property type="match status" value="1"/>
</dbReference>
<keyword evidence="7" id="KW-1185">Reference proteome</keyword>
<accession>A0A1M5FJI2</accession>
<gene>
    <name evidence="6" type="ORF">SAMN05444274_1134</name>
</gene>
<sequence>MKRVIYLNLLVLIILLTACTSRTKIEKPNIIVILVDDMGYSDLGCTGSEIETPNLDKMASEGVLFTNFYNASRCCPTRASILTGQYQWDAGMGHMDYTRSTIPEYQGYLNKQSVTIAEVLKDNGYQTFMSGKWHVGHEQRDWWPDRRGFEQFYGTPAGGGIYFYPSKFYDRPVFWNGEQQHPDSTWYSTDAFTDYSIDYIKNRREKDKPFFMYLAYIAPHFPLQAKKEDIEKYRETYKVGYDVIRKARFEKQKKMGIVHDDLPASEPVYPDWDSVENKDVEAMEMAVYAAMVDCLDQNIGKLFNSLKEESIDENTVVMFLSDNGACQTAWNKTPDAELGSRNCNAGYGIWYNVSNTPYRMRKSQEHEGGNITPLIMRWPAGLDKKGEYIREHAHITDIMPACLELAGADYPKTYNGQELDKPDGKSFLPLLSGQEQDDSRAFFWEHEGNTAVRVGDWKLVSLHKKDWELYNLADDPYELNDLVAQYPDKAEKLLGKYQDWANKHGVQAWPLKKKK</sequence>
<keyword evidence="3" id="KW-0378">Hydrolase</keyword>
<dbReference type="PANTHER" id="PTHR42693">
    <property type="entry name" value="ARYLSULFATASE FAMILY MEMBER"/>
    <property type="match status" value="1"/>
</dbReference>
<comment type="similarity">
    <text evidence="1">Belongs to the sulfatase family.</text>
</comment>
<proteinExistence type="inferred from homology"/>
<reference evidence="6 7" key="1">
    <citation type="submission" date="2016-11" db="EMBL/GenBank/DDBJ databases">
        <authorList>
            <person name="Jaros S."/>
            <person name="Januszkiewicz K."/>
            <person name="Wedrychowicz H."/>
        </authorList>
    </citation>
    <scope>NUCLEOTIDE SEQUENCE [LARGE SCALE GENOMIC DNA]</scope>
    <source>
        <strain evidence="6 7">DSM 26910</strain>
    </source>
</reference>
<evidence type="ECO:0000256" key="2">
    <source>
        <dbReference type="ARBA" id="ARBA00022723"/>
    </source>
</evidence>
<dbReference type="Pfam" id="PF00884">
    <property type="entry name" value="Sulfatase"/>
    <property type="match status" value="1"/>
</dbReference>
<dbReference type="Proteomes" id="UP000184164">
    <property type="component" value="Unassembled WGS sequence"/>
</dbReference>
<organism evidence="6 7">
    <name type="scientific">Mariniphaga anaerophila</name>
    <dbReference type="NCBI Taxonomy" id="1484053"/>
    <lineage>
        <taxon>Bacteria</taxon>
        <taxon>Pseudomonadati</taxon>
        <taxon>Bacteroidota</taxon>
        <taxon>Bacteroidia</taxon>
        <taxon>Marinilabiliales</taxon>
        <taxon>Prolixibacteraceae</taxon>
        <taxon>Mariniphaga</taxon>
    </lineage>
</organism>
<protein>
    <submittedName>
        <fullName evidence="6">Arylsulfatase</fullName>
    </submittedName>
</protein>
<evidence type="ECO:0000313" key="6">
    <source>
        <dbReference type="EMBL" id="SHF91579.1"/>
    </source>
</evidence>
<dbReference type="InterPro" id="IPR024607">
    <property type="entry name" value="Sulfatase_CS"/>
</dbReference>
<evidence type="ECO:0000259" key="5">
    <source>
        <dbReference type="Pfam" id="PF00884"/>
    </source>
</evidence>
<dbReference type="EMBL" id="FQUM01000013">
    <property type="protein sequence ID" value="SHF91579.1"/>
    <property type="molecule type" value="Genomic_DNA"/>
</dbReference>
<evidence type="ECO:0000256" key="4">
    <source>
        <dbReference type="ARBA" id="ARBA00022837"/>
    </source>
</evidence>
<keyword evidence="4" id="KW-0106">Calcium</keyword>
<evidence type="ECO:0000313" key="7">
    <source>
        <dbReference type="Proteomes" id="UP000184164"/>
    </source>
</evidence>
<dbReference type="RefSeq" id="WP_073003330.1">
    <property type="nucleotide sequence ID" value="NZ_FQUM01000013.1"/>
</dbReference>
<dbReference type="Gene3D" id="3.30.1120.10">
    <property type="match status" value="1"/>
</dbReference>
<dbReference type="SUPFAM" id="SSF53649">
    <property type="entry name" value="Alkaline phosphatase-like"/>
    <property type="match status" value="1"/>
</dbReference>
<dbReference type="PROSITE" id="PS51257">
    <property type="entry name" value="PROKAR_LIPOPROTEIN"/>
    <property type="match status" value="1"/>
</dbReference>
<dbReference type="InterPro" id="IPR017850">
    <property type="entry name" value="Alkaline_phosphatase_core_sf"/>
</dbReference>
<dbReference type="OrthoDB" id="9765065at2"/>
<dbReference type="PROSITE" id="PS00149">
    <property type="entry name" value="SULFATASE_2"/>
    <property type="match status" value="1"/>
</dbReference>
<dbReference type="InterPro" id="IPR050738">
    <property type="entry name" value="Sulfatase"/>
</dbReference>
<keyword evidence="2" id="KW-0479">Metal-binding</keyword>
<evidence type="ECO:0000256" key="3">
    <source>
        <dbReference type="ARBA" id="ARBA00022801"/>
    </source>
</evidence>
<dbReference type="AlphaFoldDB" id="A0A1M5FJI2"/>
<dbReference type="CDD" id="cd16025">
    <property type="entry name" value="PAS_like"/>
    <property type="match status" value="1"/>
</dbReference>
<dbReference type="GO" id="GO:0046872">
    <property type="term" value="F:metal ion binding"/>
    <property type="evidence" value="ECO:0007669"/>
    <property type="project" value="UniProtKB-KW"/>
</dbReference>
<dbReference type="STRING" id="1484053.SAMN05444274_1134"/>
<dbReference type="Gene3D" id="3.40.720.10">
    <property type="entry name" value="Alkaline Phosphatase, subunit A"/>
    <property type="match status" value="1"/>
</dbReference>